<keyword evidence="3" id="KW-1185">Reference proteome</keyword>
<name>A0A366KAJ1_9BIFI</name>
<accession>A0A366KAJ1</accession>
<feature type="region of interest" description="Disordered" evidence="1">
    <location>
        <begin position="1"/>
        <end position="20"/>
    </location>
</feature>
<proteinExistence type="predicted"/>
<reference evidence="2 3" key="1">
    <citation type="submission" date="2017-10" db="EMBL/GenBank/DDBJ databases">
        <title>Bifidobacterium xylocopum sp. nov. and Bifidobacterium aemilianum sp. nov., from the carpenter bee (Xylocopa violacea) digestive tract.</title>
        <authorList>
            <person name="Alberoni D."/>
            <person name="Baffoni L."/>
            <person name="Di Gioia D."/>
            <person name="Gaggia F."/>
            <person name="Biavati B."/>
        </authorList>
    </citation>
    <scope>NUCLEOTIDE SEQUENCE [LARGE SCALE GENOMIC DNA]</scope>
    <source>
        <strain evidence="2 3">XV2</strain>
    </source>
</reference>
<evidence type="ECO:0000313" key="3">
    <source>
        <dbReference type="Proteomes" id="UP000252345"/>
    </source>
</evidence>
<sequence length="91" mass="10691">MTHYDDAQDVSMRPRGYGFEDHDEVRDRHLHIKALMERRKDHLIDLLQDPSLTPADRHRLEELKKQVKADIASVRAGGSDSAFQDLYSRYR</sequence>
<dbReference type="Proteomes" id="UP000252345">
    <property type="component" value="Unassembled WGS sequence"/>
</dbReference>
<dbReference type="AlphaFoldDB" id="A0A366KAJ1"/>
<dbReference type="EMBL" id="PDCH01000024">
    <property type="protein sequence ID" value="RBP98750.1"/>
    <property type="molecule type" value="Genomic_DNA"/>
</dbReference>
<comment type="caution">
    <text evidence="2">The sequence shown here is derived from an EMBL/GenBank/DDBJ whole genome shotgun (WGS) entry which is preliminary data.</text>
</comment>
<organism evidence="2 3">
    <name type="scientific">Bifidobacterium xylocopae</name>
    <dbReference type="NCBI Taxonomy" id="2493119"/>
    <lineage>
        <taxon>Bacteria</taxon>
        <taxon>Bacillati</taxon>
        <taxon>Actinomycetota</taxon>
        <taxon>Actinomycetes</taxon>
        <taxon>Bifidobacteriales</taxon>
        <taxon>Bifidobacteriaceae</taxon>
        <taxon>Bifidobacterium</taxon>
    </lineage>
</organism>
<gene>
    <name evidence="2" type="ORF">CRD59_07380</name>
</gene>
<evidence type="ECO:0000313" key="2">
    <source>
        <dbReference type="EMBL" id="RBP98750.1"/>
    </source>
</evidence>
<evidence type="ECO:0000256" key="1">
    <source>
        <dbReference type="SAM" id="MobiDB-lite"/>
    </source>
</evidence>
<dbReference type="RefSeq" id="WP_113854045.1">
    <property type="nucleotide sequence ID" value="NZ_PDCH01000024.1"/>
</dbReference>
<dbReference type="OrthoDB" id="3241969at2"/>
<protein>
    <submittedName>
        <fullName evidence="2">Uncharacterized protein</fullName>
    </submittedName>
</protein>